<dbReference type="STRING" id="251229.Chro_1547"/>
<reference evidence="1 2" key="1">
    <citation type="submission" date="2012-06" db="EMBL/GenBank/DDBJ databases">
        <title>Finished chromosome of genome of Chroococcidiopsis thermalis PCC 7203.</title>
        <authorList>
            <consortium name="US DOE Joint Genome Institute"/>
            <person name="Gugger M."/>
            <person name="Coursin T."/>
            <person name="Rippka R."/>
            <person name="Tandeau De Marsac N."/>
            <person name="Huntemann M."/>
            <person name="Wei C.-L."/>
            <person name="Han J."/>
            <person name="Detter J.C."/>
            <person name="Han C."/>
            <person name="Tapia R."/>
            <person name="Davenport K."/>
            <person name="Daligault H."/>
            <person name="Erkkila T."/>
            <person name="Gu W."/>
            <person name="Munk A.C.C."/>
            <person name="Teshima H."/>
            <person name="Xu Y."/>
            <person name="Chain P."/>
            <person name="Chen A."/>
            <person name="Krypides N."/>
            <person name="Mavromatis K."/>
            <person name="Markowitz V."/>
            <person name="Szeto E."/>
            <person name="Ivanova N."/>
            <person name="Mikhailova N."/>
            <person name="Ovchinnikova G."/>
            <person name="Pagani I."/>
            <person name="Pati A."/>
            <person name="Goodwin L."/>
            <person name="Peters L."/>
            <person name="Pitluck S."/>
            <person name="Woyke T."/>
            <person name="Kerfeld C."/>
        </authorList>
    </citation>
    <scope>NUCLEOTIDE SEQUENCE [LARGE SCALE GENOMIC DNA]</scope>
    <source>
        <strain evidence="1 2">PCC 7203</strain>
    </source>
</reference>
<dbReference type="InParanoid" id="K9TY12"/>
<dbReference type="Proteomes" id="UP000010384">
    <property type="component" value="Chromosome"/>
</dbReference>
<sequence length="70" mass="7943">MMRYIRRGAQLCAPTDLVFHRIEKGYISYRYFVETLHVTSLQSAAPDSLITNYVSQLHLCPLSILGASII</sequence>
<accession>K9TY12</accession>
<evidence type="ECO:0000313" key="2">
    <source>
        <dbReference type="Proteomes" id="UP000010384"/>
    </source>
</evidence>
<dbReference type="HOGENOM" id="CLU_2750453_0_0_3"/>
<proteinExistence type="predicted"/>
<dbReference type="KEGG" id="cthe:Chro_1547"/>
<dbReference type="AlphaFoldDB" id="K9TY12"/>
<evidence type="ECO:0000313" key="1">
    <source>
        <dbReference type="EMBL" id="AFY87071.1"/>
    </source>
</evidence>
<keyword evidence="2" id="KW-1185">Reference proteome</keyword>
<organism evidence="1 2">
    <name type="scientific">Chroococcidiopsis thermalis (strain PCC 7203)</name>
    <dbReference type="NCBI Taxonomy" id="251229"/>
    <lineage>
        <taxon>Bacteria</taxon>
        <taxon>Bacillati</taxon>
        <taxon>Cyanobacteriota</taxon>
        <taxon>Cyanophyceae</taxon>
        <taxon>Chroococcidiopsidales</taxon>
        <taxon>Chroococcidiopsidaceae</taxon>
        <taxon>Chroococcidiopsis</taxon>
    </lineage>
</organism>
<gene>
    <name evidence="1" type="ORF">Chro_1547</name>
</gene>
<protein>
    <submittedName>
        <fullName evidence="1">Uncharacterized protein</fullName>
    </submittedName>
</protein>
<name>K9TY12_CHRTP</name>
<dbReference type="EMBL" id="CP003597">
    <property type="protein sequence ID" value="AFY87071.1"/>
    <property type="molecule type" value="Genomic_DNA"/>
</dbReference>